<gene>
    <name evidence="10" type="primary">LOC112045771</name>
</gene>
<dbReference type="Pfam" id="PF01529">
    <property type="entry name" value="DHHC"/>
    <property type="match status" value="1"/>
</dbReference>
<comment type="similarity">
    <text evidence="7">Belongs to the DHHC palmitoyltransferase family.</text>
</comment>
<dbReference type="GO" id="GO:0005783">
    <property type="term" value="C:endoplasmic reticulum"/>
    <property type="evidence" value="ECO:0007669"/>
    <property type="project" value="TreeGrafter"/>
</dbReference>
<feature type="transmembrane region" description="Helical" evidence="7">
    <location>
        <begin position="60"/>
        <end position="83"/>
    </location>
</feature>
<dbReference type="GO" id="GO:0006612">
    <property type="term" value="P:protein targeting to membrane"/>
    <property type="evidence" value="ECO:0007669"/>
    <property type="project" value="TreeGrafter"/>
</dbReference>
<dbReference type="GO" id="GO:0019706">
    <property type="term" value="F:protein-cysteine S-palmitoyltransferase activity"/>
    <property type="evidence" value="ECO:0007669"/>
    <property type="project" value="UniProtKB-EC"/>
</dbReference>
<keyword evidence="3 7" id="KW-0812">Transmembrane</keyword>
<evidence type="ECO:0000256" key="5">
    <source>
        <dbReference type="ARBA" id="ARBA00023136"/>
    </source>
</evidence>
<proteinExistence type="inferred from homology"/>
<evidence type="ECO:0000256" key="3">
    <source>
        <dbReference type="ARBA" id="ARBA00022692"/>
    </source>
</evidence>
<protein>
    <recommendedName>
        <fullName evidence="7">Palmitoyltransferase</fullName>
        <ecNumber evidence="7">2.3.1.225</ecNumber>
    </recommendedName>
</protein>
<organism evidence="9 10">
    <name type="scientific">Bicyclus anynana</name>
    <name type="common">Squinting bush brown butterfly</name>
    <dbReference type="NCBI Taxonomy" id="110368"/>
    <lineage>
        <taxon>Eukaryota</taxon>
        <taxon>Metazoa</taxon>
        <taxon>Ecdysozoa</taxon>
        <taxon>Arthropoda</taxon>
        <taxon>Hexapoda</taxon>
        <taxon>Insecta</taxon>
        <taxon>Pterygota</taxon>
        <taxon>Neoptera</taxon>
        <taxon>Endopterygota</taxon>
        <taxon>Lepidoptera</taxon>
        <taxon>Glossata</taxon>
        <taxon>Ditrysia</taxon>
        <taxon>Papilionoidea</taxon>
        <taxon>Nymphalidae</taxon>
        <taxon>Satyrinae</taxon>
        <taxon>Satyrini</taxon>
        <taxon>Mycalesina</taxon>
        <taxon>Bicyclus</taxon>
    </lineage>
</organism>
<evidence type="ECO:0000256" key="4">
    <source>
        <dbReference type="ARBA" id="ARBA00022989"/>
    </source>
</evidence>
<keyword evidence="2 7" id="KW-0808">Transferase</keyword>
<evidence type="ECO:0000256" key="2">
    <source>
        <dbReference type="ARBA" id="ARBA00022679"/>
    </source>
</evidence>
<dbReference type="GO" id="GO:0005794">
    <property type="term" value="C:Golgi apparatus"/>
    <property type="evidence" value="ECO:0007669"/>
    <property type="project" value="TreeGrafter"/>
</dbReference>
<keyword evidence="4 7" id="KW-1133">Transmembrane helix</keyword>
<comment type="catalytic activity">
    <reaction evidence="7">
        <text>L-cysteinyl-[protein] + hexadecanoyl-CoA = S-hexadecanoyl-L-cysteinyl-[protein] + CoA</text>
        <dbReference type="Rhea" id="RHEA:36683"/>
        <dbReference type="Rhea" id="RHEA-COMP:10131"/>
        <dbReference type="Rhea" id="RHEA-COMP:11032"/>
        <dbReference type="ChEBI" id="CHEBI:29950"/>
        <dbReference type="ChEBI" id="CHEBI:57287"/>
        <dbReference type="ChEBI" id="CHEBI:57379"/>
        <dbReference type="ChEBI" id="CHEBI:74151"/>
        <dbReference type="EC" id="2.3.1.225"/>
    </reaction>
</comment>
<evidence type="ECO:0000313" key="9">
    <source>
        <dbReference type="Proteomes" id="UP001652582"/>
    </source>
</evidence>
<feature type="transmembrane region" description="Helical" evidence="7">
    <location>
        <begin position="141"/>
        <end position="160"/>
    </location>
</feature>
<dbReference type="OrthoDB" id="302728at2759"/>
<evidence type="ECO:0000256" key="7">
    <source>
        <dbReference type="RuleBase" id="RU079119"/>
    </source>
</evidence>
<reference evidence="10" key="1">
    <citation type="submission" date="2025-08" db="UniProtKB">
        <authorList>
            <consortium name="RefSeq"/>
        </authorList>
    </citation>
    <scope>IDENTIFICATION</scope>
</reference>
<sequence length="277" mass="32870">MTYKEMVKVLRDKMRRSATICERILCYSLVFIITPCFFIFQMTVVRPTIVDHYNMGIIKHTLHIICSTFCFVNIVGNMIFSIITDTKVRASMDADSYCEVCKIQRPAKAWHCKKCNACILRRDHHCFFFSRCIGLRNQRYYVLYLAYVFISMIYSLYYNYYYVVIKFEDQCMVLSAFRVINPFLRYVIPELMGIKDLYMMFLFINTSLAIWSGGLFYFHMMNVVRGLTAHESRKEFGADWVMVKRNFFSVFGVKWYWAVLSPFADSTSPDELDLKHQ</sequence>
<dbReference type="InterPro" id="IPR039859">
    <property type="entry name" value="PFA4/ZDH16/20/ERF2-like"/>
</dbReference>
<feature type="transmembrane region" description="Helical" evidence="7">
    <location>
        <begin position="197"/>
        <end position="218"/>
    </location>
</feature>
<dbReference type="PANTHER" id="PTHR22883:SF452">
    <property type="entry name" value="PALMITOYLTRANSFERASE"/>
    <property type="match status" value="1"/>
</dbReference>
<dbReference type="PROSITE" id="PS50216">
    <property type="entry name" value="DHHC"/>
    <property type="match status" value="1"/>
</dbReference>
<dbReference type="AlphaFoldDB" id="A0A6J1MTJ9"/>
<feature type="transmembrane region" description="Helical" evidence="7">
    <location>
        <begin position="20"/>
        <end position="40"/>
    </location>
</feature>
<dbReference type="GeneID" id="112045771"/>
<keyword evidence="6 7" id="KW-0012">Acyltransferase</keyword>
<accession>A0A6J1MTJ9</accession>
<name>A0A6J1MTJ9_BICAN</name>
<evidence type="ECO:0000313" key="10">
    <source>
        <dbReference type="RefSeq" id="XP_023937859.2"/>
    </source>
</evidence>
<dbReference type="EC" id="2.3.1.225" evidence="7"/>
<comment type="subcellular location">
    <subcellularLocation>
        <location evidence="1">Membrane</location>
        <topology evidence="1">Multi-pass membrane protein</topology>
    </subcellularLocation>
</comment>
<evidence type="ECO:0000256" key="6">
    <source>
        <dbReference type="ARBA" id="ARBA00023315"/>
    </source>
</evidence>
<keyword evidence="9" id="KW-1185">Reference proteome</keyword>
<feature type="domain" description="Palmitoyltransferase DHHC" evidence="8">
    <location>
        <begin position="93"/>
        <end position="234"/>
    </location>
</feature>
<dbReference type="GO" id="GO:0016020">
    <property type="term" value="C:membrane"/>
    <property type="evidence" value="ECO:0007669"/>
    <property type="project" value="UniProtKB-SubCell"/>
</dbReference>
<dbReference type="RefSeq" id="XP_023937859.2">
    <property type="nucleotide sequence ID" value="XM_024082091.2"/>
</dbReference>
<comment type="domain">
    <text evidence="7">The DHHC domain is required for palmitoyltransferase activity.</text>
</comment>
<dbReference type="PANTHER" id="PTHR22883">
    <property type="entry name" value="ZINC FINGER DHHC DOMAIN CONTAINING PROTEIN"/>
    <property type="match status" value="1"/>
</dbReference>
<dbReference type="Proteomes" id="UP001652582">
    <property type="component" value="Chromosome 7"/>
</dbReference>
<keyword evidence="5 7" id="KW-0472">Membrane</keyword>
<dbReference type="InterPro" id="IPR001594">
    <property type="entry name" value="Palmitoyltrfase_DHHC"/>
</dbReference>
<evidence type="ECO:0000256" key="1">
    <source>
        <dbReference type="ARBA" id="ARBA00004141"/>
    </source>
</evidence>
<evidence type="ECO:0000259" key="8">
    <source>
        <dbReference type="Pfam" id="PF01529"/>
    </source>
</evidence>
<dbReference type="KEGG" id="bany:112045771"/>